<dbReference type="InParanoid" id="A0A369JNB7"/>
<keyword evidence="5" id="KW-0539">Nucleus</keyword>
<dbReference type="GO" id="GO:0008270">
    <property type="term" value="F:zinc ion binding"/>
    <property type="evidence" value="ECO:0007669"/>
    <property type="project" value="UniProtKB-KW"/>
</dbReference>
<feature type="compositionally biased region" description="Low complexity" evidence="6">
    <location>
        <begin position="677"/>
        <end position="695"/>
    </location>
</feature>
<dbReference type="Proteomes" id="UP000076154">
    <property type="component" value="Unassembled WGS sequence"/>
</dbReference>
<dbReference type="Pfam" id="PF05699">
    <property type="entry name" value="Dimer_Tnp_hAT"/>
    <property type="match status" value="1"/>
</dbReference>
<comment type="subcellular location">
    <subcellularLocation>
        <location evidence="1">Nucleus</location>
    </subcellularLocation>
</comment>
<evidence type="ECO:0000256" key="6">
    <source>
        <dbReference type="SAM" id="MobiDB-lite"/>
    </source>
</evidence>
<dbReference type="InterPro" id="IPR008906">
    <property type="entry name" value="HATC_C_dom"/>
</dbReference>
<gene>
    <name evidence="8" type="primary">TRA1_3</name>
    <name evidence="8" type="ORF">Hypma_009474</name>
</gene>
<evidence type="ECO:0000256" key="2">
    <source>
        <dbReference type="ARBA" id="ARBA00022723"/>
    </source>
</evidence>
<sequence length="853" mass="96621">MGRGQGKAKSTAGKASTSSAPTTRSTRSRKTVAMQAQKRTAPKRGKAANDHDDDELSSSSSDEEPRCRHWKKRQHRREEEDDVEVVDGDEPAAEGSELEVVRAGEDSGEESEAGDNDNTNGLEARHNIPIPSARPVKKDSSKDILLVMSDRVKVRFMHTNNHSEVLQGQWCTVCKNDESFIAANGRRKAFHMGGNSSCRQHIHQHYELYKTKCEESEVPENHWAIPRPIWKQMEEEKNAKKKKIQTTLEFEILSSPKEFTRDGILQAVTELIAVDDQALALANKAVFHNCLVTMRPKTTKADLPSTHNVVVHLHNQFVEWLKQLKADILKAPGKVSVTADGWSADTTKASFLGMMAHWIDVVKGKSEVIAFQGILGDHSGLNLGRYFVGCCDRVGIMGKDGSKCATLDNTSSNTTLTETVEDIHIRRQLEWNSKENQLPCCGHVINLANVDIMACITKIGAIENATAIWEYDPTLPDNRMLGGSLNVITALRTLAIKMQSFGQRIEYFEKCQIQCGQKETYKIPLHSNIRWGTAHEMLNKSQLLRQDSNRIQQAFSSEREPTLWRVLPALEELQTEWEKKKDDIHYILYEDALEAGLTKLKKYYLLLDQKPGFVLTLTLHPYYKLAYISHAWGGEKEQAEEIAAGNKNAKNWQDEALQIVERTMWHYWLIRPRAPIQPTQTSTTSASTTPASTTPSDHDSTHRLSEFDRHRQSLLTREDQEGWQAELRRYLKDIPADVTKDTNIVEWWQNHCQLYPTLARIALDILPCQVSSVPCERLFSGSKQTADYRCAKLGAKIFEELQLMKFAWRNNVKDLAALNSSAIEEIDIITYTDLLDMDQQFAEWDIEADEIVA</sequence>
<feature type="domain" description="HAT C-terminal dimerisation" evidence="7">
    <location>
        <begin position="726"/>
        <end position="802"/>
    </location>
</feature>
<feature type="compositionally biased region" description="Low complexity" evidence="6">
    <location>
        <begin position="7"/>
        <end position="25"/>
    </location>
</feature>
<organism evidence="8 9">
    <name type="scientific">Hypsizygus marmoreus</name>
    <name type="common">White beech mushroom</name>
    <name type="synonym">Agaricus marmoreus</name>
    <dbReference type="NCBI Taxonomy" id="39966"/>
    <lineage>
        <taxon>Eukaryota</taxon>
        <taxon>Fungi</taxon>
        <taxon>Dikarya</taxon>
        <taxon>Basidiomycota</taxon>
        <taxon>Agaricomycotina</taxon>
        <taxon>Agaricomycetes</taxon>
        <taxon>Agaricomycetidae</taxon>
        <taxon>Agaricales</taxon>
        <taxon>Tricholomatineae</taxon>
        <taxon>Lyophyllaceae</taxon>
        <taxon>Hypsizygus</taxon>
    </lineage>
</organism>
<comment type="caution">
    <text evidence="8">The sequence shown here is derived from an EMBL/GenBank/DDBJ whole genome shotgun (WGS) entry which is preliminary data.</text>
</comment>
<name>A0A369JNB7_HYPMA</name>
<feature type="region of interest" description="Disordered" evidence="6">
    <location>
        <begin position="1"/>
        <end position="140"/>
    </location>
</feature>
<dbReference type="InterPro" id="IPR012337">
    <property type="entry name" value="RNaseH-like_sf"/>
</dbReference>
<accession>A0A369JNB7</accession>
<feature type="region of interest" description="Disordered" evidence="6">
    <location>
        <begin position="677"/>
        <end position="704"/>
    </location>
</feature>
<dbReference type="STRING" id="39966.A0A369JNB7"/>
<dbReference type="EMBL" id="LUEZ02000046">
    <property type="protein sequence ID" value="RDB23358.1"/>
    <property type="molecule type" value="Genomic_DNA"/>
</dbReference>
<dbReference type="PANTHER" id="PTHR46481">
    <property type="entry name" value="ZINC FINGER BED DOMAIN-CONTAINING PROTEIN 4"/>
    <property type="match status" value="1"/>
</dbReference>
<protein>
    <submittedName>
        <fullName evidence="8">AC transposase</fullName>
    </submittedName>
</protein>
<evidence type="ECO:0000313" key="8">
    <source>
        <dbReference type="EMBL" id="RDB23358.1"/>
    </source>
</evidence>
<evidence type="ECO:0000256" key="5">
    <source>
        <dbReference type="ARBA" id="ARBA00023242"/>
    </source>
</evidence>
<dbReference type="AlphaFoldDB" id="A0A369JNB7"/>
<keyword evidence="4" id="KW-0862">Zinc</keyword>
<evidence type="ECO:0000259" key="7">
    <source>
        <dbReference type="Pfam" id="PF05699"/>
    </source>
</evidence>
<keyword evidence="2" id="KW-0479">Metal-binding</keyword>
<dbReference type="InterPro" id="IPR052035">
    <property type="entry name" value="ZnF_BED_domain_contain"/>
</dbReference>
<dbReference type="GO" id="GO:0046983">
    <property type="term" value="F:protein dimerization activity"/>
    <property type="evidence" value="ECO:0007669"/>
    <property type="project" value="InterPro"/>
</dbReference>
<dbReference type="OrthoDB" id="3237158at2759"/>
<keyword evidence="9" id="KW-1185">Reference proteome</keyword>
<dbReference type="PANTHER" id="PTHR46481:SF10">
    <property type="entry name" value="ZINC FINGER BED DOMAIN-CONTAINING PROTEIN 39"/>
    <property type="match status" value="1"/>
</dbReference>
<dbReference type="GO" id="GO:0005634">
    <property type="term" value="C:nucleus"/>
    <property type="evidence" value="ECO:0007669"/>
    <property type="project" value="UniProtKB-SubCell"/>
</dbReference>
<dbReference type="SUPFAM" id="SSF53098">
    <property type="entry name" value="Ribonuclease H-like"/>
    <property type="match status" value="1"/>
</dbReference>
<evidence type="ECO:0000256" key="4">
    <source>
        <dbReference type="ARBA" id="ARBA00022833"/>
    </source>
</evidence>
<feature type="compositionally biased region" description="Acidic residues" evidence="6">
    <location>
        <begin position="106"/>
        <end position="115"/>
    </location>
</feature>
<proteinExistence type="predicted"/>
<keyword evidence="3" id="KW-0863">Zinc-finger</keyword>
<feature type="compositionally biased region" description="Acidic residues" evidence="6">
    <location>
        <begin position="79"/>
        <end position="92"/>
    </location>
</feature>
<evidence type="ECO:0000313" key="9">
    <source>
        <dbReference type="Proteomes" id="UP000076154"/>
    </source>
</evidence>
<reference evidence="8" key="1">
    <citation type="submission" date="2018-04" db="EMBL/GenBank/DDBJ databases">
        <title>Whole genome sequencing of Hypsizygus marmoreus.</title>
        <authorList>
            <person name="Choi I.-G."/>
            <person name="Min B."/>
            <person name="Kim J.-G."/>
            <person name="Kim S."/>
            <person name="Oh Y.-L."/>
            <person name="Kong W.-S."/>
            <person name="Park H."/>
            <person name="Jeong J."/>
            <person name="Song E.-S."/>
        </authorList>
    </citation>
    <scope>NUCLEOTIDE SEQUENCE [LARGE SCALE GENOMIC DNA]</scope>
    <source>
        <strain evidence="8">51987-8</strain>
    </source>
</reference>
<evidence type="ECO:0000256" key="3">
    <source>
        <dbReference type="ARBA" id="ARBA00022771"/>
    </source>
</evidence>
<evidence type="ECO:0000256" key="1">
    <source>
        <dbReference type="ARBA" id="ARBA00004123"/>
    </source>
</evidence>